<dbReference type="InParanoid" id="A0A3N4KQP9"/>
<dbReference type="GO" id="GO:0016829">
    <property type="term" value="F:lyase activity"/>
    <property type="evidence" value="ECO:0007669"/>
    <property type="project" value="UniProtKB-UniRule"/>
</dbReference>
<dbReference type="SUPFAM" id="SSF50800">
    <property type="entry name" value="PK beta-barrel domain-like"/>
    <property type="match status" value="1"/>
</dbReference>
<dbReference type="Pfam" id="PF03476">
    <property type="entry name" value="MOSC_N"/>
    <property type="match status" value="1"/>
</dbReference>
<evidence type="ECO:0000313" key="6">
    <source>
        <dbReference type="EMBL" id="RPB12903.1"/>
    </source>
</evidence>
<dbReference type="InterPro" id="IPR005303">
    <property type="entry name" value="MOCOS_middle"/>
</dbReference>
<keyword evidence="2 4" id="KW-0663">Pyridoxal phosphate</keyword>
<evidence type="ECO:0000256" key="3">
    <source>
        <dbReference type="ARBA" id="ARBA00023150"/>
    </source>
</evidence>
<dbReference type="InterPro" id="IPR005302">
    <property type="entry name" value="MoCF_Sase_C"/>
</dbReference>
<comment type="catalytic activity">
    <reaction evidence="4">
        <text>Mo-molybdopterin + L-cysteine + AH2 = thio-Mo-molybdopterin + L-alanine + A + H2O</text>
        <dbReference type="Rhea" id="RHEA:42636"/>
        <dbReference type="ChEBI" id="CHEBI:13193"/>
        <dbReference type="ChEBI" id="CHEBI:15377"/>
        <dbReference type="ChEBI" id="CHEBI:17499"/>
        <dbReference type="ChEBI" id="CHEBI:35235"/>
        <dbReference type="ChEBI" id="CHEBI:57972"/>
        <dbReference type="ChEBI" id="CHEBI:71302"/>
        <dbReference type="ChEBI" id="CHEBI:82685"/>
        <dbReference type="EC" id="2.8.1.9"/>
    </reaction>
</comment>
<dbReference type="HAMAP" id="MF_03050">
    <property type="entry name" value="MOCOS"/>
    <property type="match status" value="1"/>
</dbReference>
<proteinExistence type="inferred from homology"/>
<comment type="cofactor">
    <cofactor evidence="4">
        <name>pyridoxal 5'-phosphate</name>
        <dbReference type="ChEBI" id="CHEBI:597326"/>
    </cofactor>
</comment>
<dbReference type="Gene3D" id="3.40.640.10">
    <property type="entry name" value="Type I PLP-dependent aspartate aminotransferase-like (Major domain)"/>
    <property type="match status" value="1"/>
</dbReference>
<dbReference type="AlphaFoldDB" id="A0A3N4KQP9"/>
<dbReference type="InterPro" id="IPR015422">
    <property type="entry name" value="PyrdxlP-dep_Trfase_small"/>
</dbReference>
<dbReference type="PANTHER" id="PTHR14237:SF80">
    <property type="entry name" value="MOLYBDENUM COFACTOR SULFURASE"/>
    <property type="match status" value="1"/>
</dbReference>
<evidence type="ECO:0000256" key="1">
    <source>
        <dbReference type="ARBA" id="ARBA00022679"/>
    </source>
</evidence>
<dbReference type="SUPFAM" id="SSF53383">
    <property type="entry name" value="PLP-dependent transferases"/>
    <property type="match status" value="1"/>
</dbReference>
<dbReference type="EMBL" id="ML119126">
    <property type="protein sequence ID" value="RPB12903.1"/>
    <property type="molecule type" value="Genomic_DNA"/>
</dbReference>
<dbReference type="GO" id="GO:0008265">
    <property type="term" value="F:molybdenum cofactor sulfurtransferase activity"/>
    <property type="evidence" value="ECO:0007669"/>
    <property type="project" value="UniProtKB-UniRule"/>
</dbReference>
<evidence type="ECO:0000256" key="4">
    <source>
        <dbReference type="HAMAP-Rule" id="MF_03050"/>
    </source>
</evidence>
<comment type="similarity">
    <text evidence="4">Belongs to the class-V pyridoxal-phosphate-dependent aminotransferase family. MOCOS subfamily.</text>
</comment>
<reference evidence="6 7" key="1">
    <citation type="journal article" date="2018" name="Nat. Ecol. Evol.">
        <title>Pezizomycetes genomes reveal the molecular basis of ectomycorrhizal truffle lifestyle.</title>
        <authorList>
            <person name="Murat C."/>
            <person name="Payen T."/>
            <person name="Noel B."/>
            <person name="Kuo A."/>
            <person name="Morin E."/>
            <person name="Chen J."/>
            <person name="Kohler A."/>
            <person name="Krizsan K."/>
            <person name="Balestrini R."/>
            <person name="Da Silva C."/>
            <person name="Montanini B."/>
            <person name="Hainaut M."/>
            <person name="Levati E."/>
            <person name="Barry K.W."/>
            <person name="Belfiori B."/>
            <person name="Cichocki N."/>
            <person name="Clum A."/>
            <person name="Dockter R.B."/>
            <person name="Fauchery L."/>
            <person name="Guy J."/>
            <person name="Iotti M."/>
            <person name="Le Tacon F."/>
            <person name="Lindquist E.A."/>
            <person name="Lipzen A."/>
            <person name="Malagnac F."/>
            <person name="Mello A."/>
            <person name="Molinier V."/>
            <person name="Miyauchi S."/>
            <person name="Poulain J."/>
            <person name="Riccioni C."/>
            <person name="Rubini A."/>
            <person name="Sitrit Y."/>
            <person name="Splivallo R."/>
            <person name="Traeger S."/>
            <person name="Wang M."/>
            <person name="Zifcakova L."/>
            <person name="Wipf D."/>
            <person name="Zambonelli A."/>
            <person name="Paolocci F."/>
            <person name="Nowrousian M."/>
            <person name="Ottonello S."/>
            <person name="Baldrian P."/>
            <person name="Spatafora J.W."/>
            <person name="Henrissat B."/>
            <person name="Nagy L.G."/>
            <person name="Aury J.M."/>
            <person name="Wincker P."/>
            <person name="Grigoriev I.V."/>
            <person name="Bonfante P."/>
            <person name="Martin F.M."/>
        </authorList>
    </citation>
    <scope>NUCLEOTIDE SEQUENCE [LARGE SCALE GENOMIC DNA]</scope>
    <source>
        <strain evidence="6 7">CCBAS932</strain>
    </source>
</reference>
<protein>
    <recommendedName>
        <fullName evidence="4">Molybdenum cofactor sulfurase</fullName>
        <shortName evidence="4">MCS</shortName>
        <shortName evidence="4">MOS</shortName>
        <shortName evidence="4">MoCo sulfurase</shortName>
        <ecNumber evidence="4">2.8.1.9</ecNumber>
    </recommendedName>
    <alternativeName>
        <fullName evidence="4">Molybdenum cofactor sulfurtransferase</fullName>
    </alternativeName>
</protein>
<comment type="function">
    <text evidence="4">Sulfurates the molybdenum cofactor. Sulfation of molybdenum is essential for xanthine dehydrogenase (XDH) and aldehyde oxidase (ADO) enzymes in which molybdenum cofactor is liganded by 1 oxygen and 1 sulfur atom in active form.</text>
</comment>
<keyword evidence="1 4" id="KW-0808">Transferase</keyword>
<dbReference type="InterPro" id="IPR028886">
    <property type="entry name" value="MoCo_sulfurase"/>
</dbReference>
<dbReference type="Proteomes" id="UP000277580">
    <property type="component" value="Unassembled WGS sequence"/>
</dbReference>
<dbReference type="InterPro" id="IPR011037">
    <property type="entry name" value="Pyrv_Knase-like_insert_dom_sf"/>
</dbReference>
<feature type="active site" evidence="4">
    <location>
        <position position="394"/>
    </location>
</feature>
<dbReference type="PANTHER" id="PTHR14237">
    <property type="entry name" value="MOLYBDOPTERIN COFACTOR SULFURASE MOSC"/>
    <property type="match status" value="1"/>
</dbReference>
<dbReference type="Gene3D" id="3.90.1150.10">
    <property type="entry name" value="Aspartate Aminotransferase, domain 1"/>
    <property type="match status" value="1"/>
</dbReference>
<dbReference type="STRING" id="1392247.A0A3N4KQP9"/>
<dbReference type="InterPro" id="IPR000192">
    <property type="entry name" value="Aminotrans_V_dom"/>
</dbReference>
<dbReference type="Pfam" id="PF03473">
    <property type="entry name" value="MOSC"/>
    <property type="match status" value="1"/>
</dbReference>
<evidence type="ECO:0000313" key="7">
    <source>
        <dbReference type="Proteomes" id="UP000277580"/>
    </source>
</evidence>
<dbReference type="EC" id="2.8.1.9" evidence="4"/>
<feature type="domain" description="MOSC" evidence="5">
    <location>
        <begin position="613"/>
        <end position="778"/>
    </location>
</feature>
<organism evidence="6 7">
    <name type="scientific">Morchella conica CCBAS932</name>
    <dbReference type="NCBI Taxonomy" id="1392247"/>
    <lineage>
        <taxon>Eukaryota</taxon>
        <taxon>Fungi</taxon>
        <taxon>Dikarya</taxon>
        <taxon>Ascomycota</taxon>
        <taxon>Pezizomycotina</taxon>
        <taxon>Pezizomycetes</taxon>
        <taxon>Pezizales</taxon>
        <taxon>Morchellaceae</taxon>
        <taxon>Morchella</taxon>
    </lineage>
</organism>
<sequence>MDPSRDSILQGAVSLGYNPHVEELRTTEYPQLKDITYLDHAGTTLYATSLIHAFSSDLCSNIYGNPHSPSPSSQQTTKRIDDIRLRVLRLFNADPEEFDVVFCANATAGMKLVLEAFTAQPEGFRYRYHIDAHTSLVGIRELAKEATCYTSDAEVELWLRSPCEDDGVGLFGWPAQSNFTGRRLPQDWAGRVRKAQSGWYSLLDAAALVTTSLLNLRDSETAPDFTVLSFYKMFGFPDLGALIVRRASAGILKTRGYFGGGTVDAVVGCGGSFNARKEDSPHSHLEDGTSAFHSILALDAAITTHERLYGDYGTISRHAFSLVAIMYDLLSNLRHGNGRKLCQIYSSSDYKSPLTQGPIIAFNMQRADGTWVGYAEVEKLASVKNIHLRTGGLCNPGGIEQHVGLAAWEIEQNYLSGHRCWDDQDVMRGKPTGAIRISLGAMSTVNDLLVFLRFLEEFYVDHTTPTPAVARQPSASAALTVENLTIYPIKSCGGYSIPASQPWELRPHGLAWDREWCLVHLGTGAAIDQKRYPRMALIRPSVDLKTGMLHITIHNHTAPSSSPQLSIPLSCTPEELHTLHPSPSRVCGDKITALTYSAQHIVDFFTAAVGVPCTLARFPATSGQRHFKPHLGGAAKAEAGGEAPIGLSNESPILLVHRASVDALNAAILCTGGKAARADVFRANIVVRGGAGAYAEDRWAHVKVGGEFFEVLGACRRCHMVCVDQETAVKNEEPYVTLAKSRRVGGRVVFGVHMKHLAVEGKAGGVGLVRVGEAVKVWEGGE</sequence>
<evidence type="ECO:0000256" key="2">
    <source>
        <dbReference type="ARBA" id="ARBA00022898"/>
    </source>
</evidence>
<gene>
    <name evidence="4" type="primary">hxB</name>
    <name evidence="6" type="ORF">P167DRAFT_558701</name>
</gene>
<dbReference type="InterPro" id="IPR015421">
    <property type="entry name" value="PyrdxlP-dep_Trfase_major"/>
</dbReference>
<evidence type="ECO:0000259" key="5">
    <source>
        <dbReference type="PROSITE" id="PS51340"/>
    </source>
</evidence>
<dbReference type="Pfam" id="PF00266">
    <property type="entry name" value="Aminotran_5"/>
    <property type="match status" value="1"/>
</dbReference>
<accession>A0A3N4KQP9</accession>
<dbReference type="OrthoDB" id="10264306at2759"/>
<keyword evidence="7" id="KW-1185">Reference proteome</keyword>
<keyword evidence="3 4" id="KW-0501">Molybdenum cofactor biosynthesis</keyword>
<dbReference type="SUPFAM" id="SSF141673">
    <property type="entry name" value="MOSC N-terminal domain-like"/>
    <property type="match status" value="1"/>
</dbReference>
<feature type="modified residue" description="N6-(pyridoxal phosphate)lysine" evidence="4">
    <location>
        <position position="232"/>
    </location>
</feature>
<name>A0A3N4KQP9_9PEZI</name>
<dbReference type="GO" id="GO:0006777">
    <property type="term" value="P:Mo-molybdopterin cofactor biosynthetic process"/>
    <property type="evidence" value="ECO:0007669"/>
    <property type="project" value="UniProtKB-UniRule"/>
</dbReference>
<dbReference type="InterPro" id="IPR015424">
    <property type="entry name" value="PyrdxlP-dep_Trfase"/>
</dbReference>
<dbReference type="GO" id="GO:0030170">
    <property type="term" value="F:pyridoxal phosphate binding"/>
    <property type="evidence" value="ECO:0007669"/>
    <property type="project" value="UniProtKB-UniRule"/>
</dbReference>
<dbReference type="GO" id="GO:0030151">
    <property type="term" value="F:molybdenum ion binding"/>
    <property type="evidence" value="ECO:0007669"/>
    <property type="project" value="UniProtKB-UniRule"/>
</dbReference>
<dbReference type="PROSITE" id="PS51340">
    <property type="entry name" value="MOSC"/>
    <property type="match status" value="1"/>
</dbReference>